<sequence>MFLVWPQCLMQLKDVITNSSSGVGGFYSLCNIGMKLFDSGSLFQLGNIVDDLKKDNDVCSMVLEIFWKVLSMNAAERYSTTYNVGIVGIKDSADENCKQLIIDPANEVYVDLSMSLEVAHRVGKKGNNKPCHILVKFYSLEDHLRLLCKCDELHD</sequence>
<comment type="caution">
    <text evidence="1">The sequence shown here is derived from an EMBL/GenBank/DDBJ whole genome shotgun (WGS) entry which is preliminary data.</text>
</comment>
<evidence type="ECO:0000313" key="2">
    <source>
        <dbReference type="EMBL" id="CAF3589266.1"/>
    </source>
</evidence>
<dbReference type="Proteomes" id="UP000682733">
    <property type="component" value="Unassembled WGS sequence"/>
</dbReference>
<organism evidence="1 3">
    <name type="scientific">Didymodactylos carnosus</name>
    <dbReference type="NCBI Taxonomy" id="1234261"/>
    <lineage>
        <taxon>Eukaryota</taxon>
        <taxon>Metazoa</taxon>
        <taxon>Spiralia</taxon>
        <taxon>Gnathifera</taxon>
        <taxon>Rotifera</taxon>
        <taxon>Eurotatoria</taxon>
        <taxon>Bdelloidea</taxon>
        <taxon>Philodinida</taxon>
        <taxon>Philodinidae</taxon>
        <taxon>Didymodactylos</taxon>
    </lineage>
</organism>
<evidence type="ECO:0000313" key="1">
    <source>
        <dbReference type="EMBL" id="CAF0805603.1"/>
    </source>
</evidence>
<dbReference type="EMBL" id="CAJNOK010001321">
    <property type="protein sequence ID" value="CAF0805603.1"/>
    <property type="molecule type" value="Genomic_DNA"/>
</dbReference>
<dbReference type="EMBL" id="CAJOBA010001321">
    <property type="protein sequence ID" value="CAF3589266.1"/>
    <property type="molecule type" value="Genomic_DNA"/>
</dbReference>
<name>A0A8S2CZV6_9BILA</name>
<dbReference type="AlphaFoldDB" id="A0A8S2CZV6"/>
<gene>
    <name evidence="1" type="ORF">OVA965_LOCUS4881</name>
    <name evidence="2" type="ORF">TMI583_LOCUS4879</name>
</gene>
<dbReference type="Proteomes" id="UP000677228">
    <property type="component" value="Unassembled WGS sequence"/>
</dbReference>
<evidence type="ECO:0000313" key="3">
    <source>
        <dbReference type="Proteomes" id="UP000677228"/>
    </source>
</evidence>
<protein>
    <submittedName>
        <fullName evidence="1">Uncharacterized protein</fullName>
    </submittedName>
</protein>
<reference evidence="1" key="1">
    <citation type="submission" date="2021-02" db="EMBL/GenBank/DDBJ databases">
        <authorList>
            <person name="Nowell W R."/>
        </authorList>
    </citation>
    <scope>NUCLEOTIDE SEQUENCE</scope>
</reference>
<proteinExistence type="predicted"/>
<accession>A0A8S2CZV6</accession>